<feature type="region of interest" description="Disordered" evidence="1">
    <location>
        <begin position="397"/>
        <end position="430"/>
    </location>
</feature>
<keyword evidence="3" id="KW-1185">Reference proteome</keyword>
<dbReference type="EMBL" id="BPQB01000089">
    <property type="protein sequence ID" value="GJE98498.1"/>
    <property type="molecule type" value="Genomic_DNA"/>
</dbReference>
<feature type="region of interest" description="Disordered" evidence="1">
    <location>
        <begin position="1"/>
        <end position="75"/>
    </location>
</feature>
<feature type="compositionally biased region" description="Basic and acidic residues" evidence="1">
    <location>
        <begin position="402"/>
        <end position="416"/>
    </location>
</feature>
<dbReference type="OrthoDB" id="3206744at2759"/>
<comment type="caution">
    <text evidence="2">The sequence shown here is derived from an EMBL/GenBank/DDBJ whole genome shotgun (WGS) entry which is preliminary data.</text>
</comment>
<feature type="region of interest" description="Disordered" evidence="1">
    <location>
        <begin position="583"/>
        <end position="603"/>
    </location>
</feature>
<dbReference type="Proteomes" id="UP000703269">
    <property type="component" value="Unassembled WGS sequence"/>
</dbReference>
<dbReference type="CDD" id="cd00303">
    <property type="entry name" value="retropepsin_like"/>
    <property type="match status" value="1"/>
</dbReference>
<dbReference type="InterPro" id="IPR021109">
    <property type="entry name" value="Peptidase_aspartic_dom_sf"/>
</dbReference>
<evidence type="ECO:0000313" key="3">
    <source>
        <dbReference type="Proteomes" id="UP000703269"/>
    </source>
</evidence>
<organism evidence="2 3">
    <name type="scientific">Phanerochaete sordida</name>
    <dbReference type="NCBI Taxonomy" id="48140"/>
    <lineage>
        <taxon>Eukaryota</taxon>
        <taxon>Fungi</taxon>
        <taxon>Dikarya</taxon>
        <taxon>Basidiomycota</taxon>
        <taxon>Agaricomycotina</taxon>
        <taxon>Agaricomycetes</taxon>
        <taxon>Polyporales</taxon>
        <taxon>Phanerochaetaceae</taxon>
        <taxon>Phanerochaete</taxon>
    </lineage>
</organism>
<gene>
    <name evidence="2" type="ORF">PsYK624_147300</name>
</gene>
<feature type="compositionally biased region" description="Acidic residues" evidence="1">
    <location>
        <begin position="100"/>
        <end position="109"/>
    </location>
</feature>
<feature type="compositionally biased region" description="Basic residues" evidence="1">
    <location>
        <begin position="594"/>
        <end position="603"/>
    </location>
</feature>
<dbReference type="SUPFAM" id="SSF50630">
    <property type="entry name" value="Acid proteases"/>
    <property type="match status" value="1"/>
</dbReference>
<dbReference type="AlphaFoldDB" id="A0A9P3GP38"/>
<sequence>MNAKHSFRRLDVADDTEDAIAGRDDAVALDEGEDLAREDAEPGSGSAALSDGRDSPYPVGSQYDSEPSEDGYFLESDTSFEFRAMRVADQYSRARAGNDDAQDHDDDGDTAMTSSSPPREAGLPVRGTVMGRPPTAAWAPRTVNREQRAYEDALRDAGYTRVFWDRPSGEVLGTVNPEDVATLSGTLAPQAFLRLVRDHLASMNQVVAQLQGEIRRRERIDDSRRLRAEATVRRIQSRRGGGLTTTFDVAIAEEIALATIDNGERDELNDMRANYHALFDRADAFSMLHSTTHLSLAELREEVDILATAVERGLSRGQLTTLVHHAENRDVLRRSRESAVAARVTERDIPAPATLRGDVLSMEDSRRFIHDAAYDIVFGGIPDAVPGLEEDPLPTVIVTDGDAPRPERNADEDVRHNTRPGTPPDRVNDDTGVYELRAIAEAYGYRSSLKAATTARERPSARGKTMRVYLEVQKLQAYVLMDTGSTINAISPDFCKVAGLRPFPLSNPITLQLGCSGSRSKVNYGVNIPVEIAGVHREFYFDVASLDHYDIIVGTQIMQDLGMVLDFRDYTIRVGKTSLSALEGEGTKPATRENRRHGGKRARPALEMVAIHAHESPDESPVTHN</sequence>
<feature type="region of interest" description="Disordered" evidence="1">
    <location>
        <begin position="93"/>
        <end position="136"/>
    </location>
</feature>
<accession>A0A9P3GP38</accession>
<proteinExistence type="predicted"/>
<dbReference type="Gene3D" id="2.40.70.10">
    <property type="entry name" value="Acid Proteases"/>
    <property type="match status" value="1"/>
</dbReference>
<name>A0A9P3GP38_9APHY</name>
<evidence type="ECO:0000256" key="1">
    <source>
        <dbReference type="SAM" id="MobiDB-lite"/>
    </source>
</evidence>
<evidence type="ECO:0000313" key="2">
    <source>
        <dbReference type="EMBL" id="GJE98498.1"/>
    </source>
</evidence>
<dbReference type="Pfam" id="PF08284">
    <property type="entry name" value="RVP_2"/>
    <property type="match status" value="1"/>
</dbReference>
<reference evidence="2 3" key="1">
    <citation type="submission" date="2021-08" db="EMBL/GenBank/DDBJ databases">
        <title>Draft Genome Sequence of Phanerochaete sordida strain YK-624.</title>
        <authorList>
            <person name="Mori T."/>
            <person name="Dohra H."/>
            <person name="Suzuki T."/>
            <person name="Kawagishi H."/>
            <person name="Hirai H."/>
        </authorList>
    </citation>
    <scope>NUCLEOTIDE SEQUENCE [LARGE SCALE GENOMIC DNA]</scope>
    <source>
        <strain evidence="2 3">YK-624</strain>
    </source>
</reference>
<protein>
    <submittedName>
        <fullName evidence="2">Retropepsin-like domain-containing protein</fullName>
    </submittedName>
</protein>